<dbReference type="AlphaFoldDB" id="A0A6S6W6U1"/>
<proteinExistence type="predicted"/>
<reference evidence="1" key="1">
    <citation type="submission" date="2021-02" db="EMBL/GenBank/DDBJ databases">
        <authorList>
            <person name="Syme A R."/>
            <person name="Syme A R."/>
            <person name="Moolhuijzen P."/>
        </authorList>
    </citation>
    <scope>NUCLEOTIDE SEQUENCE</scope>
    <source>
        <strain evidence="1">W1-1</strain>
    </source>
</reference>
<evidence type="ECO:0000313" key="1">
    <source>
        <dbReference type="EMBL" id="CAE7189279.1"/>
    </source>
</evidence>
<evidence type="ECO:0000313" key="2">
    <source>
        <dbReference type="Proteomes" id="UP000472372"/>
    </source>
</evidence>
<sequence>MAALRYVVSIVACTDSRSLYNCLVKLGTTKEKRLIIDIMALREAYERSDLMDICWIDGRDNPVDAITKAASNSALGHLIDTNELELRVQGWVNCDSKGTEHTSKEGSI</sequence>
<protein>
    <submittedName>
        <fullName evidence="1">Uncharacterized protein</fullName>
    </submittedName>
</protein>
<accession>A0A6S6W6U1</accession>
<name>A0A6S6W6U1_9PLEO</name>
<dbReference type="EMBL" id="HG992982">
    <property type="protein sequence ID" value="CAE7189279.1"/>
    <property type="molecule type" value="Genomic_DNA"/>
</dbReference>
<gene>
    <name evidence="1" type="ORF">PTTW11_07450</name>
</gene>
<dbReference type="Proteomes" id="UP000472372">
    <property type="component" value="Chromosome 6"/>
</dbReference>
<organism evidence="1 2">
    <name type="scientific">Pyrenophora teres f. teres</name>
    <dbReference type="NCBI Taxonomy" id="97479"/>
    <lineage>
        <taxon>Eukaryota</taxon>
        <taxon>Fungi</taxon>
        <taxon>Dikarya</taxon>
        <taxon>Ascomycota</taxon>
        <taxon>Pezizomycotina</taxon>
        <taxon>Dothideomycetes</taxon>
        <taxon>Pleosporomycetidae</taxon>
        <taxon>Pleosporales</taxon>
        <taxon>Pleosporineae</taxon>
        <taxon>Pleosporaceae</taxon>
        <taxon>Pyrenophora</taxon>
    </lineage>
</organism>